<dbReference type="GO" id="GO:0004842">
    <property type="term" value="F:ubiquitin-protein transferase activity"/>
    <property type="evidence" value="ECO:0007669"/>
    <property type="project" value="EnsemblFungi"/>
</dbReference>
<name>G0VAA7_NAUCA</name>
<feature type="region of interest" description="Disordered" evidence="2">
    <location>
        <begin position="234"/>
        <end position="270"/>
    </location>
</feature>
<dbReference type="FunCoup" id="G0VAA7">
    <property type="interactions" value="136"/>
</dbReference>
<evidence type="ECO:0000256" key="2">
    <source>
        <dbReference type="SAM" id="MobiDB-lite"/>
    </source>
</evidence>
<evidence type="ECO:0008006" key="5">
    <source>
        <dbReference type="Google" id="ProtNLM"/>
    </source>
</evidence>
<accession>G0VAA7</accession>
<reference key="2">
    <citation type="submission" date="2011-08" db="EMBL/GenBank/DDBJ databases">
        <title>Genome sequence of Naumovozyma castellii.</title>
        <authorList>
            <person name="Gordon J.L."/>
            <person name="Armisen D."/>
            <person name="Proux-Wera E."/>
            <person name="OhEigeartaigh S.S."/>
            <person name="Byrne K.P."/>
            <person name="Wolfe K.H."/>
        </authorList>
    </citation>
    <scope>NUCLEOTIDE SEQUENCE</scope>
    <source>
        <strain>Type strain:CBS 4309</strain>
    </source>
</reference>
<dbReference type="KEGG" id="ncs:NCAS_0B07530"/>
<dbReference type="InterPro" id="IPR000408">
    <property type="entry name" value="Reg_chr_condens"/>
</dbReference>
<evidence type="ECO:0000313" key="3">
    <source>
        <dbReference type="EMBL" id="CCC68837.1"/>
    </source>
</evidence>
<dbReference type="eggNOG" id="ENOG502QUVE">
    <property type="taxonomic scope" value="Eukaryota"/>
</dbReference>
<dbReference type="GO" id="GO:0031146">
    <property type="term" value="P:SCF-dependent proteasomal ubiquitin-dependent protein catabolic process"/>
    <property type="evidence" value="ECO:0007669"/>
    <property type="project" value="EnsemblFungi"/>
</dbReference>
<dbReference type="PROSITE" id="PS50012">
    <property type="entry name" value="RCC1_3"/>
    <property type="match status" value="1"/>
</dbReference>
<dbReference type="EMBL" id="HE576753">
    <property type="protein sequence ID" value="CCC68837.1"/>
    <property type="molecule type" value="Genomic_DNA"/>
</dbReference>
<evidence type="ECO:0000256" key="1">
    <source>
        <dbReference type="PROSITE-ProRule" id="PRU00235"/>
    </source>
</evidence>
<keyword evidence="4" id="KW-1185">Reference proteome</keyword>
<dbReference type="Pfam" id="PF13540">
    <property type="entry name" value="RCC1_2"/>
    <property type="match status" value="1"/>
</dbReference>
<proteinExistence type="predicted"/>
<dbReference type="GO" id="GO:0005085">
    <property type="term" value="F:guanyl-nucleotide exchange factor activity"/>
    <property type="evidence" value="ECO:0007669"/>
    <property type="project" value="TreeGrafter"/>
</dbReference>
<dbReference type="InterPro" id="IPR036047">
    <property type="entry name" value="F-box-like_dom_sf"/>
</dbReference>
<dbReference type="PANTHER" id="PTHR45982:SF6">
    <property type="entry name" value="SCF-ASSOCIATED FACTOR 1"/>
    <property type="match status" value="1"/>
</dbReference>
<gene>
    <name evidence="3" type="primary">NCAS0B07530</name>
    <name evidence="3" type="ordered locus">NCAS_0B07530</name>
</gene>
<dbReference type="Gene3D" id="2.130.10.30">
    <property type="entry name" value="Regulator of chromosome condensation 1/beta-lactamase-inhibitor protein II"/>
    <property type="match status" value="2"/>
</dbReference>
<dbReference type="InterPro" id="IPR051553">
    <property type="entry name" value="Ran_GTPase-activating"/>
</dbReference>
<dbReference type="GeneID" id="96902394"/>
<dbReference type="SUPFAM" id="SSF81383">
    <property type="entry name" value="F-box domain"/>
    <property type="match status" value="1"/>
</dbReference>
<dbReference type="GO" id="GO:0019005">
    <property type="term" value="C:SCF ubiquitin ligase complex"/>
    <property type="evidence" value="ECO:0007669"/>
    <property type="project" value="EnsemblFungi"/>
</dbReference>
<dbReference type="AlphaFoldDB" id="G0VAA7"/>
<protein>
    <recommendedName>
        <fullName evidence="5">F-box domain-containing protein</fullName>
    </recommendedName>
</protein>
<dbReference type="GO" id="GO:0005737">
    <property type="term" value="C:cytoplasm"/>
    <property type="evidence" value="ECO:0007669"/>
    <property type="project" value="TreeGrafter"/>
</dbReference>
<sequence>MEKFNQDEARKGLSLLPDIVQTLLPYLDLEDIRSLSLTNKYYHRLLNIKESGTVWHELFHKAYGRLLTDDEPFQNREAEKFQTCCEVVLTHTLPTLTWHELYEKRSSDAKFYTWGCLKHARLGYTAISNPNLTDDDLNGTGTRFKFGVNKPTLVPWFPENANINHKAIRQISGGGFSFQVLTCAGKIYSTGPTYTGGHRGPGPREGESDFNPFREAIQRMEHSWPRILTAGGPTSINTTGTFPQPLVHGPTPTNRDSSGHSTNHTSITDGPHENIYQQLQELEQSATELVPGNKHIRRMFSRCSFPIYYRHDHSLQIDPEKLGAIKFVAVSSGRSHFLALDDNNELYSWDTAESEHGIKILFDDLPLKETNPIVKIACGWDFNCVYIYDIGLVVWKERDALQEGELASNAHCMVVPKSGDTGGENKVLDFACTQNNCVYFITNKGDKLYSYNLGLVESVDLPPMLDGKLEKIVACFSCLVLFTDHNCYTVGLRDSNIDMDSFSQLVLDDPEDHIISLKGGDYHVVALTKKGQIYTWGIESQFSGCLGLGRPQHVVDEVHLGTWNGPRNVKVLKPTKVPLDDKYVCLAVAAGGWQSGAIIMKK</sequence>
<evidence type="ECO:0000313" key="4">
    <source>
        <dbReference type="Proteomes" id="UP000001640"/>
    </source>
</evidence>
<dbReference type="InParanoid" id="G0VAA7"/>
<feature type="repeat" description="RCC1" evidence="1">
    <location>
        <begin position="531"/>
        <end position="601"/>
    </location>
</feature>
<feature type="compositionally biased region" description="Polar residues" evidence="2">
    <location>
        <begin position="251"/>
        <end position="268"/>
    </location>
</feature>
<dbReference type="OMA" id="MGDYHYL"/>
<dbReference type="RefSeq" id="XP_003675208.1">
    <property type="nucleotide sequence ID" value="XM_003675160.1"/>
</dbReference>
<dbReference type="STRING" id="1064592.G0VAA7"/>
<organism evidence="3 4">
    <name type="scientific">Naumovozyma castellii</name>
    <name type="common">Yeast</name>
    <name type="synonym">Saccharomyces castellii</name>
    <dbReference type="NCBI Taxonomy" id="27288"/>
    <lineage>
        <taxon>Eukaryota</taxon>
        <taxon>Fungi</taxon>
        <taxon>Dikarya</taxon>
        <taxon>Ascomycota</taxon>
        <taxon>Saccharomycotina</taxon>
        <taxon>Saccharomycetes</taxon>
        <taxon>Saccharomycetales</taxon>
        <taxon>Saccharomycetaceae</taxon>
        <taxon>Naumovozyma</taxon>
    </lineage>
</organism>
<dbReference type="PANTHER" id="PTHR45982">
    <property type="entry name" value="REGULATOR OF CHROMOSOME CONDENSATION"/>
    <property type="match status" value="1"/>
</dbReference>
<dbReference type="SUPFAM" id="SSF50985">
    <property type="entry name" value="RCC1/BLIP-II"/>
    <property type="match status" value="1"/>
</dbReference>
<dbReference type="Proteomes" id="UP000001640">
    <property type="component" value="Chromosome 2"/>
</dbReference>
<dbReference type="InterPro" id="IPR009091">
    <property type="entry name" value="RCC1/BLIP-II"/>
</dbReference>
<dbReference type="HOGENOM" id="CLU_460835_0_0_1"/>
<dbReference type="OrthoDB" id="61110at2759"/>
<reference evidence="3 4" key="1">
    <citation type="journal article" date="2011" name="Proc. Natl. Acad. Sci. U.S.A.">
        <title>Evolutionary erosion of yeast sex chromosomes by mating-type switching accidents.</title>
        <authorList>
            <person name="Gordon J.L."/>
            <person name="Armisen D."/>
            <person name="Proux-Wera E."/>
            <person name="Oheigeartaigh S.S."/>
            <person name="Byrne K.P."/>
            <person name="Wolfe K.H."/>
        </authorList>
    </citation>
    <scope>NUCLEOTIDE SEQUENCE [LARGE SCALE GENOMIC DNA]</scope>
    <source>
        <strain evidence="4">ATCC 76901 / BCRC 22586 / CBS 4309 / NBRC 1992 / NRRL Y-12630</strain>
    </source>
</reference>